<dbReference type="EMBL" id="JAASRM010000001">
    <property type="protein sequence ID" value="NIK87216.1"/>
    <property type="molecule type" value="Genomic_DNA"/>
</dbReference>
<dbReference type="InterPro" id="IPR055170">
    <property type="entry name" value="GFO_IDH_MocA-like_dom"/>
</dbReference>
<evidence type="ECO:0000313" key="3">
    <source>
        <dbReference type="EMBL" id="NIK87216.1"/>
    </source>
</evidence>
<protein>
    <submittedName>
        <fullName evidence="3">Putative dehydrogenase</fullName>
    </submittedName>
</protein>
<evidence type="ECO:0000259" key="1">
    <source>
        <dbReference type="Pfam" id="PF01408"/>
    </source>
</evidence>
<dbReference type="Proteomes" id="UP000570514">
    <property type="component" value="Unassembled WGS sequence"/>
</dbReference>
<dbReference type="PANTHER" id="PTHR43377">
    <property type="entry name" value="BILIVERDIN REDUCTASE A"/>
    <property type="match status" value="1"/>
</dbReference>
<dbReference type="Pfam" id="PF01408">
    <property type="entry name" value="GFO_IDH_MocA"/>
    <property type="match status" value="1"/>
</dbReference>
<feature type="domain" description="GFO/IDH/MocA-like oxidoreductase" evidence="2">
    <location>
        <begin position="156"/>
        <end position="241"/>
    </location>
</feature>
<dbReference type="PANTHER" id="PTHR43377:SF1">
    <property type="entry name" value="BILIVERDIN REDUCTASE A"/>
    <property type="match status" value="1"/>
</dbReference>
<dbReference type="Gene3D" id="3.30.360.10">
    <property type="entry name" value="Dihydrodipicolinate Reductase, domain 2"/>
    <property type="match status" value="1"/>
</dbReference>
<dbReference type="Pfam" id="PF22725">
    <property type="entry name" value="GFO_IDH_MocA_C3"/>
    <property type="match status" value="1"/>
</dbReference>
<dbReference type="InterPro" id="IPR051450">
    <property type="entry name" value="Gfo/Idh/MocA_Oxidoreductases"/>
</dbReference>
<name>A0A846MV32_9PROT</name>
<feature type="domain" description="Gfo/Idh/MocA-like oxidoreductase N-terminal" evidence="1">
    <location>
        <begin position="14"/>
        <end position="129"/>
    </location>
</feature>
<proteinExistence type="predicted"/>
<keyword evidence="4" id="KW-1185">Reference proteome</keyword>
<dbReference type="InterPro" id="IPR036291">
    <property type="entry name" value="NAD(P)-bd_dom_sf"/>
</dbReference>
<dbReference type="SUPFAM" id="SSF55347">
    <property type="entry name" value="Glyceraldehyde-3-phosphate dehydrogenase-like, C-terminal domain"/>
    <property type="match status" value="1"/>
</dbReference>
<sequence length="323" mass="34988">MSPIRVLREDGTLKAAVIGAGAFGRHHAGKYKTLNGVELVAIADPSQEVRRTAMANYGAPCVADWRELLGKVDLVSVCTPAVTHSSIVRAFLNAGAHVLVEKPIATEIEEADDLVALARSTGRVLTVGHQERFVFSHFGLLGQTETPLEVSCWRKGPWTGRGADVSVVLDLMIHDLDLVHQLIPGEVRSVQARGRSEQSLLCDEVNAALLFENGSVARLETSRIAEARSRGMRAVYTDGVVEVDFLARTVKNTTPRPLNSIDLADPLGESVSSFVRAVQTGSEPLVRPEEARNALNTALLIDEAAERTIKSRSRRDFVVAAAR</sequence>
<evidence type="ECO:0000259" key="2">
    <source>
        <dbReference type="Pfam" id="PF22725"/>
    </source>
</evidence>
<reference evidence="3 4" key="1">
    <citation type="submission" date="2020-03" db="EMBL/GenBank/DDBJ databases">
        <title>Genomic Encyclopedia of Type Strains, Phase IV (KMG-IV): sequencing the most valuable type-strain genomes for metagenomic binning, comparative biology and taxonomic classification.</title>
        <authorList>
            <person name="Goeker M."/>
        </authorList>
    </citation>
    <scope>NUCLEOTIDE SEQUENCE [LARGE SCALE GENOMIC DNA]</scope>
    <source>
        <strain evidence="3 4">DSM 19867</strain>
    </source>
</reference>
<organism evidence="3 4">
    <name type="scientific">Rhizomicrobium palustre</name>
    <dbReference type="NCBI Taxonomy" id="189966"/>
    <lineage>
        <taxon>Bacteria</taxon>
        <taxon>Pseudomonadati</taxon>
        <taxon>Pseudomonadota</taxon>
        <taxon>Alphaproteobacteria</taxon>
        <taxon>Micropepsales</taxon>
        <taxon>Micropepsaceae</taxon>
        <taxon>Rhizomicrobium</taxon>
    </lineage>
</organism>
<comment type="caution">
    <text evidence="3">The sequence shown here is derived from an EMBL/GenBank/DDBJ whole genome shotgun (WGS) entry which is preliminary data.</text>
</comment>
<dbReference type="RefSeq" id="WP_167080621.1">
    <property type="nucleotide sequence ID" value="NZ_BAAADC010000001.1"/>
</dbReference>
<evidence type="ECO:0000313" key="4">
    <source>
        <dbReference type="Proteomes" id="UP000570514"/>
    </source>
</evidence>
<dbReference type="AlphaFoldDB" id="A0A846MV32"/>
<gene>
    <name evidence="3" type="ORF">FHS83_000534</name>
</gene>
<accession>A0A846MV32</accession>
<dbReference type="GO" id="GO:0000166">
    <property type="term" value="F:nucleotide binding"/>
    <property type="evidence" value="ECO:0007669"/>
    <property type="project" value="InterPro"/>
</dbReference>
<dbReference type="Gene3D" id="3.40.50.720">
    <property type="entry name" value="NAD(P)-binding Rossmann-like Domain"/>
    <property type="match status" value="1"/>
</dbReference>
<dbReference type="InterPro" id="IPR000683">
    <property type="entry name" value="Gfo/Idh/MocA-like_OxRdtase_N"/>
</dbReference>
<dbReference type="SUPFAM" id="SSF51735">
    <property type="entry name" value="NAD(P)-binding Rossmann-fold domains"/>
    <property type="match status" value="1"/>
</dbReference>